<dbReference type="GO" id="GO:0003677">
    <property type="term" value="F:DNA binding"/>
    <property type="evidence" value="ECO:0007669"/>
    <property type="project" value="UniProtKB-KW"/>
</dbReference>
<evidence type="ECO:0000256" key="1">
    <source>
        <dbReference type="ARBA" id="ARBA00023015"/>
    </source>
</evidence>
<accession>A0ABY0P7Z3</accession>
<evidence type="ECO:0000256" key="3">
    <source>
        <dbReference type="ARBA" id="ARBA00023163"/>
    </source>
</evidence>
<dbReference type="InterPro" id="IPR008920">
    <property type="entry name" value="TF_FadR/GntR_C"/>
</dbReference>
<evidence type="ECO:0000259" key="4">
    <source>
        <dbReference type="PROSITE" id="PS50949"/>
    </source>
</evidence>
<dbReference type="EMBL" id="FNBZ01000009">
    <property type="protein sequence ID" value="SDH55670.1"/>
    <property type="molecule type" value="Genomic_DNA"/>
</dbReference>
<dbReference type="CDD" id="cd07377">
    <property type="entry name" value="WHTH_GntR"/>
    <property type="match status" value="1"/>
</dbReference>
<keyword evidence="1" id="KW-0805">Transcription regulation</keyword>
<comment type="caution">
    <text evidence="5">The sequence shown here is derived from an EMBL/GenBank/DDBJ whole genome shotgun (WGS) entry which is preliminary data.</text>
</comment>
<dbReference type="SUPFAM" id="SSF46785">
    <property type="entry name" value="Winged helix' DNA-binding domain"/>
    <property type="match status" value="1"/>
</dbReference>
<organism evidence="5 6">
    <name type="scientific">Bosea robiniae</name>
    <dbReference type="NCBI Taxonomy" id="1036780"/>
    <lineage>
        <taxon>Bacteria</taxon>
        <taxon>Pseudomonadati</taxon>
        <taxon>Pseudomonadota</taxon>
        <taxon>Alphaproteobacteria</taxon>
        <taxon>Hyphomicrobiales</taxon>
        <taxon>Boseaceae</taxon>
        <taxon>Bosea</taxon>
    </lineage>
</organism>
<keyword evidence="6" id="KW-1185">Reference proteome</keyword>
<protein>
    <submittedName>
        <fullName evidence="5">DNA-binding transcriptional regulator, GntR family</fullName>
    </submittedName>
</protein>
<dbReference type="SUPFAM" id="SSF48008">
    <property type="entry name" value="GntR ligand-binding domain-like"/>
    <property type="match status" value="1"/>
</dbReference>
<name>A0ABY0P7Z3_9HYPH</name>
<keyword evidence="2 5" id="KW-0238">DNA-binding</keyword>
<dbReference type="SMART" id="SM00345">
    <property type="entry name" value="HTH_GNTR"/>
    <property type="match status" value="1"/>
</dbReference>
<evidence type="ECO:0000313" key="5">
    <source>
        <dbReference type="EMBL" id="SDH55670.1"/>
    </source>
</evidence>
<proteinExistence type="predicted"/>
<dbReference type="InterPro" id="IPR036390">
    <property type="entry name" value="WH_DNA-bd_sf"/>
</dbReference>
<dbReference type="Pfam" id="PF00392">
    <property type="entry name" value="GntR"/>
    <property type="match status" value="1"/>
</dbReference>
<dbReference type="Gene3D" id="1.20.120.530">
    <property type="entry name" value="GntR ligand-binding domain-like"/>
    <property type="match status" value="1"/>
</dbReference>
<dbReference type="PANTHER" id="PTHR43537">
    <property type="entry name" value="TRANSCRIPTIONAL REGULATOR, GNTR FAMILY"/>
    <property type="match status" value="1"/>
</dbReference>
<dbReference type="InterPro" id="IPR036388">
    <property type="entry name" value="WH-like_DNA-bd_sf"/>
</dbReference>
<reference evidence="5 6" key="1">
    <citation type="submission" date="2016-10" db="EMBL/GenBank/DDBJ databases">
        <authorList>
            <person name="Varghese N."/>
            <person name="Submissions S."/>
        </authorList>
    </citation>
    <scope>NUCLEOTIDE SEQUENCE [LARGE SCALE GENOMIC DNA]</scope>
    <source>
        <strain evidence="5 6">DSM 26672</strain>
    </source>
</reference>
<dbReference type="SMART" id="SM00895">
    <property type="entry name" value="FCD"/>
    <property type="match status" value="1"/>
</dbReference>
<keyword evidence="3" id="KW-0804">Transcription</keyword>
<evidence type="ECO:0000256" key="2">
    <source>
        <dbReference type="ARBA" id="ARBA00023125"/>
    </source>
</evidence>
<dbReference type="InterPro" id="IPR000524">
    <property type="entry name" value="Tscrpt_reg_HTH_GntR"/>
</dbReference>
<dbReference type="PANTHER" id="PTHR43537:SF5">
    <property type="entry name" value="UXU OPERON TRANSCRIPTIONAL REGULATOR"/>
    <property type="match status" value="1"/>
</dbReference>
<dbReference type="InterPro" id="IPR011711">
    <property type="entry name" value="GntR_C"/>
</dbReference>
<dbReference type="Proteomes" id="UP000199468">
    <property type="component" value="Unassembled WGS sequence"/>
</dbReference>
<sequence length="308" mass="34106">MAPDMPHSPLALRIANDIIARIGMGEFGTGSHLATEVLAKHFEVSRSPVREALAILCDRGVIENRRNRGFFVLPAAGRTAGETGLEPVGPCESDPYYELAEDWLKDRIGADQTEQAIRDRYSLTRAQAQDLLSRASREGWAEPKPGYGWKLRQVAKTVEAFEEIYRFRAVIEPAALLEPSFRFDRTVAAALRRTQERLASGDLGGLAPAAMTAAGAAFHEGIIRMSGNPMFFYALERANQLRRLAEYRLKVNPQRIAVQSREHLEMLDLLARGDNLEAAHLMRRHLSGALASKSPVVHPRSSDPGRTA</sequence>
<gene>
    <name evidence="5" type="ORF">SAMN05421844_109141</name>
</gene>
<dbReference type="PROSITE" id="PS50949">
    <property type="entry name" value="HTH_GNTR"/>
    <property type="match status" value="1"/>
</dbReference>
<evidence type="ECO:0000313" key="6">
    <source>
        <dbReference type="Proteomes" id="UP000199468"/>
    </source>
</evidence>
<feature type="domain" description="HTH gntR-type" evidence="4">
    <location>
        <begin position="8"/>
        <end position="75"/>
    </location>
</feature>
<dbReference type="Gene3D" id="1.10.10.10">
    <property type="entry name" value="Winged helix-like DNA-binding domain superfamily/Winged helix DNA-binding domain"/>
    <property type="match status" value="1"/>
</dbReference>
<dbReference type="Pfam" id="PF07729">
    <property type="entry name" value="FCD"/>
    <property type="match status" value="1"/>
</dbReference>